<dbReference type="AlphaFoldDB" id="A0A5B8V623"/>
<dbReference type="CDD" id="cd03822">
    <property type="entry name" value="GT4_mannosyltransferase-like"/>
    <property type="match status" value="1"/>
</dbReference>
<sequence>MKLTLIGTYTPRKCGIATFTKNLSDAIEINDAADVNIIAMDDEGADYEYSERVIYRIRQSYQQDYIDAANYLNESDTDICIIQHEYGIFGGDNGLYILTLLHYIQMPVIVTVHTVLKKPSYLQKIIMQQIARSVHKLVVMSKLAVDFLKNIYEIPADKITIIEHGVPDTEGTSLMVKRELKAFADRKILFTFGLLSKNKGIETVIKALPSVIANHPDVLYVVLGNTHPSVLKHSGEEYRNYLISLAETLDVSNHVLFINRFVTDEELFTYLKNIEIYITPYLNEDQITSGTLSYAVGAGAACLSTPYWHAKELLDGGRGKLFPFKNAAVLSTMLNDLLDDNCKLKAIQKTALLYAEYIKWPRIGSRYLELSADAIKKKNNRRLRNSRPHEISNVPVFNMAHIKRLTDDTGIVQHAKYGIPNLKEGYCLDDNSRALIMILMSYNQHHNKEATELLPIYLSYIHYMQRDDGWFRNFLHFNRSYLDEIGSEDSFGRTIWALCYLIWDAPNNSYREFAHELFSRSFPVFKDLKHVRGIANTLIGICYYMKSYPSDEGMLAILNDLTNKLTDAFTKHSTENWYWFEDKMTYDNGILPLALLHSYEITGNTKVKKTAIQAIEFLKKKTLFKDYLMPIGNEGWCDKKDPKIAVFDQQAIEVMAMVLMFEQAYNVTKETKFLADMNTSFMWFLGKNELHIPLYDPETHGCSDGLEYNSINRNQGAESTLAYFISSLAVTKLNEKEKIQQQKNTNLPMRIQDFNNINELIKI</sequence>
<dbReference type="PANTHER" id="PTHR12526">
    <property type="entry name" value="GLYCOSYLTRANSFERASE"/>
    <property type="match status" value="1"/>
</dbReference>
<dbReference type="SUPFAM" id="SSF48208">
    <property type="entry name" value="Six-hairpin glycosidases"/>
    <property type="match status" value="1"/>
</dbReference>
<dbReference type="Pfam" id="PF00534">
    <property type="entry name" value="Glycos_transf_1"/>
    <property type="match status" value="1"/>
</dbReference>
<dbReference type="SUPFAM" id="SSF53756">
    <property type="entry name" value="UDP-Glycosyltransferase/glycogen phosphorylase"/>
    <property type="match status" value="1"/>
</dbReference>
<keyword evidence="3" id="KW-0808">Transferase</keyword>
<organism evidence="3 4">
    <name type="scientific">Panacibacter ginsenosidivorans</name>
    <dbReference type="NCBI Taxonomy" id="1813871"/>
    <lineage>
        <taxon>Bacteria</taxon>
        <taxon>Pseudomonadati</taxon>
        <taxon>Bacteroidota</taxon>
        <taxon>Chitinophagia</taxon>
        <taxon>Chitinophagales</taxon>
        <taxon>Chitinophagaceae</taxon>
        <taxon>Panacibacter</taxon>
    </lineage>
</organism>
<evidence type="ECO:0000259" key="1">
    <source>
        <dbReference type="Pfam" id="PF00534"/>
    </source>
</evidence>
<keyword evidence="4" id="KW-1185">Reference proteome</keyword>
<dbReference type="PANTHER" id="PTHR12526:SF572">
    <property type="entry name" value="BLL5144 PROTEIN"/>
    <property type="match status" value="1"/>
</dbReference>
<dbReference type="InterPro" id="IPR028098">
    <property type="entry name" value="Glyco_trans_4-like_N"/>
</dbReference>
<dbReference type="Proteomes" id="UP000321533">
    <property type="component" value="Chromosome"/>
</dbReference>
<accession>A0A5B8V623</accession>
<evidence type="ECO:0000313" key="3">
    <source>
        <dbReference type="EMBL" id="QEC66682.1"/>
    </source>
</evidence>
<dbReference type="RefSeq" id="WP_147188482.1">
    <property type="nucleotide sequence ID" value="NZ_CP042435.1"/>
</dbReference>
<evidence type="ECO:0000313" key="4">
    <source>
        <dbReference type="Proteomes" id="UP000321533"/>
    </source>
</evidence>
<dbReference type="Gene3D" id="3.40.50.2000">
    <property type="entry name" value="Glycogen Phosphorylase B"/>
    <property type="match status" value="2"/>
</dbReference>
<reference evidence="3 4" key="1">
    <citation type="journal article" date="2016" name="Int. J. Syst. Evol. Microbiol.">
        <title>Panacibacter ginsenosidivorans gen. nov., sp. nov., with ginsenoside converting activity isolated from soil of a ginseng field.</title>
        <authorList>
            <person name="Siddiqi M.Z."/>
            <person name="Muhammad Shafi S."/>
            <person name="Choi K.D."/>
            <person name="Im W.T."/>
        </authorList>
    </citation>
    <scope>NUCLEOTIDE SEQUENCE [LARGE SCALE GENOMIC DNA]</scope>
    <source>
        <strain evidence="3 4">Gsoil1550</strain>
    </source>
</reference>
<dbReference type="GO" id="GO:0005975">
    <property type="term" value="P:carbohydrate metabolic process"/>
    <property type="evidence" value="ECO:0007669"/>
    <property type="project" value="InterPro"/>
</dbReference>
<name>A0A5B8V623_9BACT</name>
<dbReference type="KEGG" id="pgin:FRZ67_04965"/>
<dbReference type="Pfam" id="PF13439">
    <property type="entry name" value="Glyco_transf_4"/>
    <property type="match status" value="1"/>
</dbReference>
<proteinExistence type="predicted"/>
<dbReference type="InterPro" id="IPR008928">
    <property type="entry name" value="6-hairpin_glycosidase_sf"/>
</dbReference>
<gene>
    <name evidence="3" type="ORF">FRZ67_04965</name>
</gene>
<feature type="domain" description="Glycosyl transferase family 1" evidence="1">
    <location>
        <begin position="178"/>
        <end position="349"/>
    </location>
</feature>
<dbReference type="EMBL" id="CP042435">
    <property type="protein sequence ID" value="QEC66682.1"/>
    <property type="molecule type" value="Genomic_DNA"/>
</dbReference>
<evidence type="ECO:0000259" key="2">
    <source>
        <dbReference type="Pfam" id="PF13439"/>
    </source>
</evidence>
<protein>
    <submittedName>
        <fullName evidence="3">Glycosyltransferase</fullName>
    </submittedName>
</protein>
<dbReference type="GO" id="GO:0016757">
    <property type="term" value="F:glycosyltransferase activity"/>
    <property type="evidence" value="ECO:0007669"/>
    <property type="project" value="InterPro"/>
</dbReference>
<dbReference type="Gene3D" id="1.50.10.20">
    <property type="match status" value="1"/>
</dbReference>
<feature type="domain" description="Glycosyltransferase subfamily 4-like N-terminal" evidence="2">
    <location>
        <begin position="15"/>
        <end position="167"/>
    </location>
</feature>
<dbReference type="InterPro" id="IPR001296">
    <property type="entry name" value="Glyco_trans_1"/>
</dbReference>
<dbReference type="OrthoDB" id="9765330at2"/>